<dbReference type="AlphaFoldDB" id="A0A0M9A4P5"/>
<dbReference type="PRINTS" id="PR00180">
    <property type="entry name" value="CRETINALDHBP"/>
</dbReference>
<dbReference type="SUPFAM" id="SSF52087">
    <property type="entry name" value="CRAL/TRIO domain"/>
    <property type="match status" value="1"/>
</dbReference>
<dbReference type="SUPFAM" id="SSF46938">
    <property type="entry name" value="CRAL/TRIO N-terminal domain"/>
    <property type="match status" value="1"/>
</dbReference>
<dbReference type="SMART" id="SM00516">
    <property type="entry name" value="SEC14"/>
    <property type="match status" value="1"/>
</dbReference>
<dbReference type="InterPro" id="IPR036865">
    <property type="entry name" value="CRAL-TRIO_dom_sf"/>
</dbReference>
<dbReference type="Pfam" id="PF00650">
    <property type="entry name" value="CRAL_TRIO"/>
    <property type="match status" value="1"/>
</dbReference>
<dbReference type="STRING" id="166423.A0A0M9A4P5"/>
<dbReference type="PANTHER" id="PTHR10174:SF213">
    <property type="entry name" value="CRAL-TRIO DOMAIN-CONTAINING PROTEIN"/>
    <property type="match status" value="1"/>
</dbReference>
<dbReference type="PANTHER" id="PTHR10174">
    <property type="entry name" value="ALPHA-TOCOPHEROL TRANSFER PROTEIN-RELATED"/>
    <property type="match status" value="1"/>
</dbReference>
<sequence>MVNKKMPYPLPYPFSLEEELKKNPEVKMSDIEMLREWCDKQQHLPKPSDLHLIMFLHSNYYSMEAAKNTAENFFTIRSHVPEFFDNRDPLGSKELRQTFNVVFCAELPGLSKQGYKLLFGKLIDPDSSHFSFEDCNKYIFMECDLVGLKNGTCDGYMFIADMSNVSLGHVGRLSPMGLKKLVMYIQEAIPVRLRGLHFINCPSVMDIIMNMARPFIKNELWNIIHLHSSIKTLEEFLPIDLLPSEVGGKAGSIVQMQEARIKEIDDKREWFLEEMKYGKVDESLRIGKNNIANDLFGVDGTFKKLDID</sequence>
<organism evidence="2 3">
    <name type="scientific">Melipona quadrifasciata</name>
    <dbReference type="NCBI Taxonomy" id="166423"/>
    <lineage>
        <taxon>Eukaryota</taxon>
        <taxon>Metazoa</taxon>
        <taxon>Ecdysozoa</taxon>
        <taxon>Arthropoda</taxon>
        <taxon>Hexapoda</taxon>
        <taxon>Insecta</taxon>
        <taxon>Pterygota</taxon>
        <taxon>Neoptera</taxon>
        <taxon>Endopterygota</taxon>
        <taxon>Hymenoptera</taxon>
        <taxon>Apocrita</taxon>
        <taxon>Aculeata</taxon>
        <taxon>Apoidea</taxon>
        <taxon>Anthophila</taxon>
        <taxon>Apidae</taxon>
        <taxon>Melipona</taxon>
    </lineage>
</organism>
<evidence type="ECO:0000313" key="3">
    <source>
        <dbReference type="Proteomes" id="UP000053105"/>
    </source>
</evidence>
<evidence type="ECO:0000313" key="2">
    <source>
        <dbReference type="EMBL" id="KOX77180.1"/>
    </source>
</evidence>
<dbReference type="CDD" id="cd00170">
    <property type="entry name" value="SEC14"/>
    <property type="match status" value="1"/>
</dbReference>
<proteinExistence type="predicted"/>
<dbReference type="GO" id="GO:1902936">
    <property type="term" value="F:phosphatidylinositol bisphosphate binding"/>
    <property type="evidence" value="ECO:0007669"/>
    <property type="project" value="TreeGrafter"/>
</dbReference>
<dbReference type="OrthoDB" id="6432525at2759"/>
<accession>A0A0M9A4P5</accession>
<dbReference type="Gene3D" id="3.40.525.10">
    <property type="entry name" value="CRAL-TRIO lipid binding domain"/>
    <property type="match status" value="1"/>
</dbReference>
<name>A0A0M9A4P5_9HYME</name>
<dbReference type="InterPro" id="IPR036273">
    <property type="entry name" value="CRAL/TRIO_N_dom_sf"/>
</dbReference>
<protein>
    <submittedName>
        <fullName evidence="2">Alpha-tocopherol transfer protein-like</fullName>
    </submittedName>
</protein>
<dbReference type="EMBL" id="KQ435735">
    <property type="protein sequence ID" value="KOX77180.1"/>
    <property type="molecule type" value="Genomic_DNA"/>
</dbReference>
<keyword evidence="3" id="KW-1185">Reference proteome</keyword>
<dbReference type="GO" id="GO:0016020">
    <property type="term" value="C:membrane"/>
    <property type="evidence" value="ECO:0007669"/>
    <property type="project" value="TreeGrafter"/>
</dbReference>
<gene>
    <name evidence="2" type="ORF">WN51_10270</name>
</gene>
<reference evidence="2 3" key="1">
    <citation type="submission" date="2015-07" db="EMBL/GenBank/DDBJ databases">
        <title>The genome of Melipona quadrifasciata.</title>
        <authorList>
            <person name="Pan H."/>
            <person name="Kapheim K."/>
        </authorList>
    </citation>
    <scope>NUCLEOTIDE SEQUENCE [LARGE SCALE GENOMIC DNA]</scope>
    <source>
        <strain evidence="2">0111107301</strain>
        <tissue evidence="2">Whole body</tissue>
    </source>
</reference>
<dbReference type="PROSITE" id="PS50191">
    <property type="entry name" value="CRAL_TRIO"/>
    <property type="match status" value="1"/>
</dbReference>
<feature type="domain" description="CRAL-TRIO" evidence="1">
    <location>
        <begin position="147"/>
        <end position="254"/>
    </location>
</feature>
<evidence type="ECO:0000259" key="1">
    <source>
        <dbReference type="PROSITE" id="PS50191"/>
    </source>
</evidence>
<dbReference type="InterPro" id="IPR001251">
    <property type="entry name" value="CRAL-TRIO_dom"/>
</dbReference>
<dbReference type="Proteomes" id="UP000053105">
    <property type="component" value="Unassembled WGS sequence"/>
</dbReference>